<reference evidence="1 2" key="1">
    <citation type="submission" date="2024-01" db="EMBL/GenBank/DDBJ databases">
        <title>Unpublished Manusciprt.</title>
        <authorList>
            <person name="Duman M."/>
            <person name="Valdes E.G."/>
            <person name="Ajmi N."/>
            <person name="Altun S."/>
            <person name="Saticioglu I.B."/>
        </authorList>
    </citation>
    <scope>NUCLEOTIDE SEQUENCE [LARGE SCALE GENOMIC DNA]</scope>
    <source>
        <strain evidence="1 2">139P</strain>
    </source>
</reference>
<dbReference type="Proteomes" id="UP001329505">
    <property type="component" value="Unassembled WGS sequence"/>
</dbReference>
<name>A0ABU7GWF0_9PSED</name>
<protein>
    <submittedName>
        <fullName evidence="1">Uncharacterized protein</fullName>
    </submittedName>
</protein>
<dbReference type="EMBL" id="JAZDQQ010000032">
    <property type="protein sequence ID" value="MEE1883362.1"/>
    <property type="molecule type" value="Genomic_DNA"/>
</dbReference>
<dbReference type="RefSeq" id="WP_330126539.1">
    <property type="nucleotide sequence ID" value="NZ_JAZDQQ010000032.1"/>
</dbReference>
<evidence type="ECO:0000313" key="1">
    <source>
        <dbReference type="EMBL" id="MEE1883362.1"/>
    </source>
</evidence>
<keyword evidence="2" id="KW-1185">Reference proteome</keyword>
<sequence>MSETVLVGGLDAAEDRIEIPVAGWCDASQGEKSPAAQRKAEQRQRDAAAGVVELALRLGPGEAAMLAESRVARGSRGEAYTTTEYINTLIRRDHELLQQQRGIVEKRLCESCRKALPRGCGGVWRGELSCAIPPIERAMEL</sequence>
<evidence type="ECO:0000313" key="2">
    <source>
        <dbReference type="Proteomes" id="UP001329505"/>
    </source>
</evidence>
<gene>
    <name evidence="1" type="ORF">V0R55_24670</name>
</gene>
<comment type="caution">
    <text evidence="1">The sequence shown here is derived from an EMBL/GenBank/DDBJ whole genome shotgun (WGS) entry which is preliminary data.</text>
</comment>
<accession>A0ABU7GWF0</accession>
<proteinExistence type="predicted"/>
<organism evidence="1 2">
    <name type="scientific">Pseudomonas soli</name>
    <dbReference type="NCBI Taxonomy" id="1306993"/>
    <lineage>
        <taxon>Bacteria</taxon>
        <taxon>Pseudomonadati</taxon>
        <taxon>Pseudomonadota</taxon>
        <taxon>Gammaproteobacteria</taxon>
        <taxon>Pseudomonadales</taxon>
        <taxon>Pseudomonadaceae</taxon>
        <taxon>Pseudomonas</taxon>
    </lineage>
</organism>